<dbReference type="RefSeq" id="WP_202247733.1">
    <property type="nucleotide sequence ID" value="NZ_JAESJJ010000004.1"/>
</dbReference>
<gene>
    <name evidence="1" type="ORF">JMM60_05145</name>
</gene>
<protein>
    <submittedName>
        <fullName evidence="1">Uncharacterized protein</fullName>
    </submittedName>
</protein>
<evidence type="ECO:0000313" key="1">
    <source>
        <dbReference type="EMBL" id="MBL3608192.1"/>
    </source>
</evidence>
<organism evidence="1 2">
    <name type="scientific">Rhodovulum sulfidophilum</name>
    <name type="common">Rhodobacter sulfidophilus</name>
    <dbReference type="NCBI Taxonomy" id="35806"/>
    <lineage>
        <taxon>Bacteria</taxon>
        <taxon>Pseudomonadati</taxon>
        <taxon>Pseudomonadota</taxon>
        <taxon>Alphaproteobacteria</taxon>
        <taxon>Rhodobacterales</taxon>
        <taxon>Paracoccaceae</taxon>
        <taxon>Rhodovulum</taxon>
    </lineage>
</organism>
<reference evidence="1 2" key="1">
    <citation type="submission" date="2021-01" db="EMBL/GenBank/DDBJ databases">
        <title>Draft genomes of Rhodovulum sulfidophilum.</title>
        <authorList>
            <person name="Guzman M.S."/>
        </authorList>
    </citation>
    <scope>NUCLEOTIDE SEQUENCE [LARGE SCALE GENOMIC DNA]</scope>
    <source>
        <strain evidence="1 2">AB35</strain>
    </source>
</reference>
<dbReference type="EMBL" id="JAESJJ010000004">
    <property type="protein sequence ID" value="MBL3608192.1"/>
    <property type="molecule type" value="Genomic_DNA"/>
</dbReference>
<name>A0ABS1RQ39_RHOSU</name>
<evidence type="ECO:0000313" key="2">
    <source>
        <dbReference type="Proteomes" id="UP000604473"/>
    </source>
</evidence>
<keyword evidence="2" id="KW-1185">Reference proteome</keyword>
<proteinExistence type="predicted"/>
<accession>A0ABS1RQ39</accession>
<dbReference type="Proteomes" id="UP000604473">
    <property type="component" value="Unassembled WGS sequence"/>
</dbReference>
<sequence>MAAAAFARSIGLRDYSAFTAVIEGSHIAATHIKSPKTARLQWLMSDAEIADFRNRFVTPTMTTQETGRHRNTIFAVFSGAGVKPFQPDGPEAGPIYLREVAMRVTSNHLKKR</sequence>
<comment type="caution">
    <text evidence="1">The sequence shown here is derived from an EMBL/GenBank/DDBJ whole genome shotgun (WGS) entry which is preliminary data.</text>
</comment>